<dbReference type="Pfam" id="PF13193">
    <property type="entry name" value="AMP-binding_C"/>
    <property type="match status" value="1"/>
</dbReference>
<dbReference type="SUPFAM" id="SSF47336">
    <property type="entry name" value="ACP-like"/>
    <property type="match status" value="1"/>
</dbReference>
<evidence type="ECO:0000256" key="1">
    <source>
        <dbReference type="ARBA" id="ARBA00022450"/>
    </source>
</evidence>
<dbReference type="GO" id="GO:0031177">
    <property type="term" value="F:phosphopantetheine binding"/>
    <property type="evidence" value="ECO:0007669"/>
    <property type="project" value="TreeGrafter"/>
</dbReference>
<evidence type="ECO:0000313" key="6">
    <source>
        <dbReference type="Proteomes" id="UP000470470"/>
    </source>
</evidence>
<protein>
    <submittedName>
        <fullName evidence="5">AMP-binding protein</fullName>
    </submittedName>
</protein>
<dbReference type="PANTHER" id="PTHR45527:SF1">
    <property type="entry name" value="FATTY ACID SYNTHASE"/>
    <property type="match status" value="1"/>
</dbReference>
<feature type="region of interest" description="Disordered" evidence="3">
    <location>
        <begin position="618"/>
        <end position="643"/>
    </location>
</feature>
<organism evidence="5 6">
    <name type="scientific">Goekera deserti</name>
    <dbReference type="NCBI Taxonomy" id="2497753"/>
    <lineage>
        <taxon>Bacteria</taxon>
        <taxon>Bacillati</taxon>
        <taxon>Actinomycetota</taxon>
        <taxon>Actinomycetes</taxon>
        <taxon>Geodermatophilales</taxon>
        <taxon>Geodermatophilaceae</taxon>
        <taxon>Goekera</taxon>
    </lineage>
</organism>
<dbReference type="Pfam" id="PF00501">
    <property type="entry name" value="AMP-binding"/>
    <property type="match status" value="2"/>
</dbReference>
<evidence type="ECO:0000313" key="5">
    <source>
        <dbReference type="EMBL" id="NEL54343.1"/>
    </source>
</evidence>
<dbReference type="GO" id="GO:0016491">
    <property type="term" value="F:oxidoreductase activity"/>
    <property type="evidence" value="ECO:0007669"/>
    <property type="project" value="InterPro"/>
</dbReference>
<dbReference type="GO" id="GO:0043041">
    <property type="term" value="P:amino acid activation for nonribosomal peptide biosynthetic process"/>
    <property type="evidence" value="ECO:0007669"/>
    <property type="project" value="TreeGrafter"/>
</dbReference>
<dbReference type="GO" id="GO:0005737">
    <property type="term" value="C:cytoplasm"/>
    <property type="evidence" value="ECO:0007669"/>
    <property type="project" value="TreeGrafter"/>
</dbReference>
<reference evidence="5 6" key="1">
    <citation type="submission" date="2020-02" db="EMBL/GenBank/DDBJ databases">
        <title>The whole genome sequence of CPCC 205119.</title>
        <authorList>
            <person name="Jiang Z."/>
        </authorList>
    </citation>
    <scope>NUCLEOTIDE SEQUENCE [LARGE SCALE GENOMIC DNA]</scope>
    <source>
        <strain evidence="5 6">CPCC 205119</strain>
    </source>
</reference>
<dbReference type="Gene3D" id="3.40.109.10">
    <property type="entry name" value="NADH Oxidase"/>
    <property type="match status" value="1"/>
</dbReference>
<keyword evidence="6" id="KW-1185">Reference proteome</keyword>
<dbReference type="Gene3D" id="3.40.50.12780">
    <property type="entry name" value="N-terminal domain of ligase-like"/>
    <property type="match status" value="1"/>
</dbReference>
<dbReference type="PANTHER" id="PTHR45527">
    <property type="entry name" value="NONRIBOSOMAL PEPTIDE SYNTHETASE"/>
    <property type="match status" value="1"/>
</dbReference>
<dbReference type="InterPro" id="IPR000873">
    <property type="entry name" value="AMP-dep_synth/lig_dom"/>
</dbReference>
<dbReference type="InterPro" id="IPR006162">
    <property type="entry name" value="Ppantetheine_attach_site"/>
</dbReference>
<dbReference type="InterPro" id="IPR029479">
    <property type="entry name" value="Nitroreductase"/>
</dbReference>
<name>A0A7K3WFS3_9ACTN</name>
<dbReference type="PROSITE" id="PS00012">
    <property type="entry name" value="PHOSPHOPANTETHEINE"/>
    <property type="match status" value="1"/>
</dbReference>
<dbReference type="InterPro" id="IPR025110">
    <property type="entry name" value="AMP-bd_C"/>
</dbReference>
<gene>
    <name evidence="5" type="ORF">G1H19_10055</name>
</gene>
<accession>A0A7K3WFS3</accession>
<dbReference type="InterPro" id="IPR036736">
    <property type="entry name" value="ACP-like_sf"/>
</dbReference>
<dbReference type="GO" id="GO:0044550">
    <property type="term" value="P:secondary metabolite biosynthetic process"/>
    <property type="evidence" value="ECO:0007669"/>
    <property type="project" value="TreeGrafter"/>
</dbReference>
<dbReference type="InterPro" id="IPR000415">
    <property type="entry name" value="Nitroreductase-like"/>
</dbReference>
<dbReference type="SUPFAM" id="SSF55469">
    <property type="entry name" value="FMN-dependent nitroreductase-like"/>
    <property type="match status" value="1"/>
</dbReference>
<dbReference type="RefSeq" id="WP_152727623.1">
    <property type="nucleotide sequence ID" value="NZ_JAABOZ010000001.1"/>
</dbReference>
<evidence type="ECO:0000256" key="2">
    <source>
        <dbReference type="ARBA" id="ARBA00022553"/>
    </source>
</evidence>
<dbReference type="AlphaFoldDB" id="A0A7K3WFS3"/>
<dbReference type="Pfam" id="PF00881">
    <property type="entry name" value="Nitroreductase"/>
    <property type="match status" value="1"/>
</dbReference>
<dbReference type="CDD" id="cd02142">
    <property type="entry name" value="McbC_SagB-like_oxidoreductase"/>
    <property type="match status" value="1"/>
</dbReference>
<evidence type="ECO:0000259" key="4">
    <source>
        <dbReference type="PROSITE" id="PS50075"/>
    </source>
</evidence>
<dbReference type="InterPro" id="IPR045851">
    <property type="entry name" value="AMP-bd_C_sf"/>
</dbReference>
<dbReference type="SUPFAM" id="SSF56801">
    <property type="entry name" value="Acetyl-CoA synthetase-like"/>
    <property type="match status" value="1"/>
</dbReference>
<dbReference type="Gene3D" id="3.30.300.30">
    <property type="match status" value="1"/>
</dbReference>
<dbReference type="PROSITE" id="PS50075">
    <property type="entry name" value="CARRIER"/>
    <property type="match status" value="1"/>
</dbReference>
<proteinExistence type="predicted"/>
<dbReference type="EMBL" id="JAAGWK010000011">
    <property type="protein sequence ID" value="NEL54343.1"/>
    <property type="molecule type" value="Genomic_DNA"/>
</dbReference>
<dbReference type="InterPro" id="IPR042099">
    <property type="entry name" value="ANL_N_sf"/>
</dbReference>
<evidence type="ECO:0000256" key="3">
    <source>
        <dbReference type="SAM" id="MobiDB-lite"/>
    </source>
</evidence>
<dbReference type="Gene3D" id="1.10.1200.10">
    <property type="entry name" value="ACP-like"/>
    <property type="match status" value="1"/>
</dbReference>
<keyword evidence="2" id="KW-0597">Phosphoprotein</keyword>
<dbReference type="Proteomes" id="UP000470470">
    <property type="component" value="Unassembled WGS sequence"/>
</dbReference>
<comment type="caution">
    <text evidence="5">The sequence shown here is derived from an EMBL/GenBank/DDBJ whole genome shotgun (WGS) entry which is preliminary data.</text>
</comment>
<sequence>MDVVRSAAEIMLPEARNPQTGFPGQVRGPATTVGELLLAAAREHGDRPAVIAARRDLTHRELVLTASALASQIAAPAPVGICVEPGWEQVVAVAAAAMAGSPWFVLDPSAPRSAHWHRLAELGSTTVLTQSWLATRTEWPEGTAVLEIDRVIPVTELPARAGGRPESPACFIADEVGVGGDLATVSHDGVVAPLLDLGRRLELGADDRLLAVSLLGDALGASQLYLPLLTGGAVVVPDDIDLRTPAAWVELMRAHHVTVWHAAPGLTALLAEHLVQRGDDRPDGLRAAVLGGEPVQAALVRWLRRGVGTDLTVVGVEGGGPAGLWITWQAAGESDGRQGVLPAGTTLGEGRAVVLGETLDVCPTWVPGRLHVGPHGDGTLVATRWTARQVTGGVLEILGDDSTRVTVSGHALNLREVESAIATHEDVLAAAVVPAGDNTTAYVKAAPGRTLTGAAVLDHLRGRMSPYLLPGRLELVGAFPLDRWGRIDRQVLARQAAPAEIPPARVAPTSPARGAPPADLVRQACALAARILGVADVEPDLNLLDVGASSVQLVQLAVQAEAELGIQADVEELLRFPSVGVLVSFAADTADAGSTPDEPDRERPELIVDPVARSVFTDNRPGLRQDMDEAPGVALPDPTGDPAALARRRTRRRFARTPVPVERLAELLGCLRRVDGLIGGTGAPRHAYPSAGSLYPVRVYLTVPEGRVEGVEQGAYYYHPDDHRLVRVGPSVPPEAAHAWVNREAARSSAFALYLVAHLPAIEPLYGARARDYCLFEAGAITQLLMGVAVGADLGLCPVGELDGGSVGGSLGLGASDEIVHTLLGGTPAEDDESQAGMLGRLAGLRGGGR</sequence>
<feature type="domain" description="Carrier" evidence="4">
    <location>
        <begin position="515"/>
        <end position="590"/>
    </location>
</feature>
<keyword evidence="1" id="KW-0596">Phosphopantetheine</keyword>
<dbReference type="InterPro" id="IPR009081">
    <property type="entry name" value="PP-bd_ACP"/>
</dbReference>
<dbReference type="Pfam" id="PF00550">
    <property type="entry name" value="PP-binding"/>
    <property type="match status" value="1"/>
</dbReference>